<dbReference type="PANTHER" id="PTHR11814">
    <property type="entry name" value="SULFATE TRANSPORTER"/>
    <property type="match status" value="1"/>
</dbReference>
<evidence type="ECO:0000313" key="11">
    <source>
        <dbReference type="EMBL" id="JAG31915.1"/>
    </source>
</evidence>
<dbReference type="InterPro" id="IPR001902">
    <property type="entry name" value="SLC26A/SulP_fam"/>
</dbReference>
<evidence type="ECO:0000259" key="7">
    <source>
        <dbReference type="Pfam" id="PF00916"/>
    </source>
</evidence>
<evidence type="ECO:0000313" key="10">
    <source>
        <dbReference type="EMBL" id="JAG19654.1"/>
    </source>
</evidence>
<feature type="domain" description="SLC26A/SulP transporter" evidence="7">
    <location>
        <begin position="56"/>
        <end position="222"/>
    </location>
</feature>
<feature type="transmembrane region" description="Helical" evidence="6">
    <location>
        <begin position="60"/>
        <end position="79"/>
    </location>
</feature>
<dbReference type="EMBL" id="GBHO01023953">
    <property type="protein sequence ID" value="JAG19651.1"/>
    <property type="molecule type" value="Transcribed_RNA"/>
</dbReference>
<dbReference type="GO" id="GO:0016020">
    <property type="term" value="C:membrane"/>
    <property type="evidence" value="ECO:0007669"/>
    <property type="project" value="UniProtKB-SubCell"/>
</dbReference>
<accession>A0A0A9YIB8</accession>
<dbReference type="EMBL" id="GBHO01011685">
    <property type="protein sequence ID" value="JAG31919.1"/>
    <property type="molecule type" value="Transcribed_RNA"/>
</dbReference>
<dbReference type="InterPro" id="IPR011547">
    <property type="entry name" value="SLC26A/SulP_dom"/>
</dbReference>
<dbReference type="AlphaFoldDB" id="A0A0A9YIB8"/>
<proteinExistence type="predicted"/>
<dbReference type="EMBL" id="GBHO01011688">
    <property type="protein sequence ID" value="JAG31916.1"/>
    <property type="molecule type" value="Transcribed_RNA"/>
</dbReference>
<gene>
    <name evidence="13" type="primary">SLC26A5_2</name>
    <name evidence="12" type="synonym">SLC26A5_0</name>
    <name evidence="8" type="synonym">SLC26A5_1</name>
    <name evidence="10" type="synonym">SLC26A5_3</name>
    <name evidence="9" type="synonym">SLC26A5_4</name>
    <name evidence="11" type="synonym">SLC26A5_5</name>
    <name evidence="11" type="ORF">CM83_84509</name>
    <name evidence="12" type="ORF">CM83_84512</name>
    <name evidence="8" type="ORF">CM83_84515</name>
    <name evidence="9" type="ORF">CM83_84518</name>
    <name evidence="13" type="ORF">CM83_84521</name>
    <name evidence="10" type="ORF">CM83_84524</name>
</gene>
<feature type="transmembrane region" description="Helical" evidence="6">
    <location>
        <begin position="85"/>
        <end position="102"/>
    </location>
</feature>
<feature type="region of interest" description="Disordered" evidence="5">
    <location>
        <begin position="415"/>
        <end position="507"/>
    </location>
</feature>
<reference evidence="13" key="2">
    <citation type="submission" date="2014-07" db="EMBL/GenBank/DDBJ databases">
        <authorList>
            <person name="Hull J."/>
        </authorList>
    </citation>
    <scope>NUCLEOTIDE SEQUENCE</scope>
</reference>
<reference evidence="13" key="1">
    <citation type="journal article" date="2014" name="PLoS ONE">
        <title>Transcriptome-Based Identification of ABC Transporters in the Western Tarnished Plant Bug Lygus hesperus.</title>
        <authorList>
            <person name="Hull J.J."/>
            <person name="Chaney K."/>
            <person name="Geib S.M."/>
            <person name="Fabrick J.A."/>
            <person name="Brent C.S."/>
            <person name="Walsh D."/>
            <person name="Lavine L.C."/>
        </authorList>
    </citation>
    <scope>NUCLEOTIDE SEQUENCE</scope>
</reference>
<dbReference type="Pfam" id="PF00916">
    <property type="entry name" value="Sulfate_transp"/>
    <property type="match status" value="1"/>
</dbReference>
<dbReference type="EMBL" id="GBHO01023950">
    <property type="protein sequence ID" value="JAG19654.1"/>
    <property type="molecule type" value="Transcribed_RNA"/>
</dbReference>
<keyword evidence="4 6" id="KW-0472">Membrane</keyword>
<feature type="compositionally biased region" description="Basic and acidic residues" evidence="5">
    <location>
        <begin position="497"/>
        <end position="507"/>
    </location>
</feature>
<evidence type="ECO:0000256" key="2">
    <source>
        <dbReference type="ARBA" id="ARBA00022692"/>
    </source>
</evidence>
<evidence type="ECO:0000256" key="1">
    <source>
        <dbReference type="ARBA" id="ARBA00004141"/>
    </source>
</evidence>
<evidence type="ECO:0000313" key="12">
    <source>
        <dbReference type="EMBL" id="JAG31916.1"/>
    </source>
</evidence>
<keyword evidence="2 6" id="KW-0812">Transmembrane</keyword>
<evidence type="ECO:0000256" key="4">
    <source>
        <dbReference type="ARBA" id="ARBA00023136"/>
    </source>
</evidence>
<dbReference type="GO" id="GO:0055085">
    <property type="term" value="P:transmembrane transport"/>
    <property type="evidence" value="ECO:0007669"/>
    <property type="project" value="InterPro"/>
</dbReference>
<sequence>MDNPRKDGVASTENIEIPSLRPKKRRNSTKDKIWAQAKARLPVLAWLPSYNWKKDFLSDFFAGLTLAFINVPQALAFAILANAPLISGMYTACFSALVYAFLGTARVSAFGPVAVGSMLTGESVAVYMTSRNMSAPPDGTPEDHDMRVTYIASLTFTIGLMYFLFFVLRMSVIRVLFTKAFVTGFISGCCVHIFVKSIKMILRLKIKSHYGYFVVYKNLKDLLVKIPVYSCSHFNFLFGSHGYFTIQHIPPQKTGRQSNDVHRTHRSCCSDSFCRFIVLLRFPKSRVRHCGLYSERDARSVAFQTIIDTHSRPRCCDYLNNQLRHVALHGLGFQPRNSQSQPRDLSYGGCQPRLLEYSVHHHRELHDENYRRHKLGHQEPVVHHHLLHDSPLRFIICWSAFPAAPHSRLGLHHRHFHRSTSGDKPPGRPSSLQDLPGRRPHLDVRLPGNHFPRHADRPRRRVRPHPSPAPRPRHRRGPGEEEAEGGSRARGRTSQPAREREATGARA</sequence>
<organism evidence="13">
    <name type="scientific">Lygus hesperus</name>
    <name type="common">Western plant bug</name>
    <dbReference type="NCBI Taxonomy" id="30085"/>
    <lineage>
        <taxon>Eukaryota</taxon>
        <taxon>Metazoa</taxon>
        <taxon>Ecdysozoa</taxon>
        <taxon>Arthropoda</taxon>
        <taxon>Hexapoda</taxon>
        <taxon>Insecta</taxon>
        <taxon>Pterygota</taxon>
        <taxon>Neoptera</taxon>
        <taxon>Paraneoptera</taxon>
        <taxon>Hemiptera</taxon>
        <taxon>Heteroptera</taxon>
        <taxon>Panheteroptera</taxon>
        <taxon>Cimicomorpha</taxon>
        <taxon>Miridae</taxon>
        <taxon>Mirini</taxon>
        <taxon>Lygus</taxon>
    </lineage>
</organism>
<dbReference type="EMBL" id="GBHO01023951">
    <property type="protein sequence ID" value="JAG19653.1"/>
    <property type="molecule type" value="Transcribed_RNA"/>
</dbReference>
<evidence type="ECO:0000256" key="6">
    <source>
        <dbReference type="SAM" id="Phobius"/>
    </source>
</evidence>
<keyword evidence="3 6" id="KW-1133">Transmembrane helix</keyword>
<dbReference type="EMBL" id="GBHO01011689">
    <property type="protein sequence ID" value="JAG31915.1"/>
    <property type="molecule type" value="Transcribed_RNA"/>
</dbReference>
<evidence type="ECO:0000313" key="9">
    <source>
        <dbReference type="EMBL" id="JAG19653.1"/>
    </source>
</evidence>
<protein>
    <submittedName>
        <fullName evidence="13">Prestin</fullName>
    </submittedName>
</protein>
<name>A0A0A9YIB8_LYGHE</name>
<comment type="subcellular location">
    <subcellularLocation>
        <location evidence="1">Membrane</location>
        <topology evidence="1">Multi-pass membrane protein</topology>
    </subcellularLocation>
</comment>
<evidence type="ECO:0000256" key="3">
    <source>
        <dbReference type="ARBA" id="ARBA00022989"/>
    </source>
</evidence>
<evidence type="ECO:0000256" key="5">
    <source>
        <dbReference type="SAM" id="MobiDB-lite"/>
    </source>
</evidence>
<feature type="transmembrane region" description="Helical" evidence="6">
    <location>
        <begin position="175"/>
        <end position="195"/>
    </location>
</feature>
<feature type="transmembrane region" description="Helical" evidence="6">
    <location>
        <begin position="148"/>
        <end position="168"/>
    </location>
</feature>
<feature type="transmembrane region" description="Helical" evidence="6">
    <location>
        <begin position="109"/>
        <end position="128"/>
    </location>
</feature>
<evidence type="ECO:0000313" key="13">
    <source>
        <dbReference type="EMBL" id="JAG31919.1"/>
    </source>
</evidence>
<evidence type="ECO:0000313" key="8">
    <source>
        <dbReference type="EMBL" id="JAG19651.1"/>
    </source>
</evidence>